<name>A0A164SP27_9AGAM</name>
<reference evidence="2 3" key="1">
    <citation type="journal article" date="2016" name="Mol. Biol. Evol.">
        <title>Comparative Genomics of Early-Diverging Mushroom-Forming Fungi Provides Insights into the Origins of Lignocellulose Decay Capabilities.</title>
        <authorList>
            <person name="Nagy L.G."/>
            <person name="Riley R."/>
            <person name="Tritt A."/>
            <person name="Adam C."/>
            <person name="Daum C."/>
            <person name="Floudas D."/>
            <person name="Sun H."/>
            <person name="Yadav J.S."/>
            <person name="Pangilinan J."/>
            <person name="Larsson K.H."/>
            <person name="Matsuura K."/>
            <person name="Barry K."/>
            <person name="Labutti K."/>
            <person name="Kuo R."/>
            <person name="Ohm R.A."/>
            <person name="Bhattacharya S.S."/>
            <person name="Shirouzu T."/>
            <person name="Yoshinaga Y."/>
            <person name="Martin F.M."/>
            <person name="Grigoriev I.V."/>
            <person name="Hibbett D.S."/>
        </authorList>
    </citation>
    <scope>NUCLEOTIDE SEQUENCE [LARGE SCALE GENOMIC DNA]</scope>
    <source>
        <strain evidence="2 3">HHB9708</strain>
    </source>
</reference>
<feature type="transmembrane region" description="Helical" evidence="1">
    <location>
        <begin position="21"/>
        <end position="41"/>
    </location>
</feature>
<sequence>MRHEDRKAMARKWLEPLINSLHSSLFASIACFIAGFLYQLWTVAHSFSAWAPVLAFTSALGTFLSLFVIAIIGLTIFHAVLHAESPFATPFTRAIRRLIAPWRKSHDKYAIFEALGTEQERDAPAAIRARDEALQRGCQLVTNTTEPAFLEGASSTFLDSNWGRTWTPAFSLVNWISAISRMLATDTSFRAKITIASFLPNFIGWLHYHKVTANVAPFVANRIDILWSLIYDLYNEVYRLSTEHEQTLFKALVSVTSLFKDNEDLSETGEHVYQDAVVEVLCSFDTDNVVGERREILRIALESFASRISSSDQSFPEVLRFRILRAILAQPYFEWTRSNVAPELIKGREPAVLLALSNFLSHVRHLGKLGDYLHIIEFLQYIYPSVSHIPASADLDLSRILELACRDAHPNKWEQYSHTLMDWIEYCGVDHISDKRSLSMFLHLCAHQEWLDVRLAGISGYRQGSTDDITRERAREYLSTISDLPAVKLEEVIVGGTDVAVVVAPAPPSIAEVNNASPSKRVAIRRWPWFSERTEQPDLEDPKRD</sequence>
<keyword evidence="1" id="KW-0812">Transmembrane</keyword>
<keyword evidence="1" id="KW-1133">Transmembrane helix</keyword>
<evidence type="ECO:0000256" key="1">
    <source>
        <dbReference type="SAM" id="Phobius"/>
    </source>
</evidence>
<protein>
    <submittedName>
        <fullName evidence="2">Uncharacterized protein</fullName>
    </submittedName>
</protein>
<dbReference type="PROSITE" id="PS51257">
    <property type="entry name" value="PROKAR_LIPOPROTEIN"/>
    <property type="match status" value="1"/>
</dbReference>
<dbReference type="Proteomes" id="UP000076722">
    <property type="component" value="Unassembled WGS sequence"/>
</dbReference>
<proteinExistence type="predicted"/>
<keyword evidence="3" id="KW-1185">Reference proteome</keyword>
<gene>
    <name evidence="2" type="ORF">SISNIDRAFT_456601</name>
</gene>
<accession>A0A164SP27</accession>
<dbReference type="AlphaFoldDB" id="A0A164SP27"/>
<organism evidence="2 3">
    <name type="scientific">Sistotremastrum niveocremeum HHB9708</name>
    <dbReference type="NCBI Taxonomy" id="1314777"/>
    <lineage>
        <taxon>Eukaryota</taxon>
        <taxon>Fungi</taxon>
        <taxon>Dikarya</taxon>
        <taxon>Basidiomycota</taxon>
        <taxon>Agaricomycotina</taxon>
        <taxon>Agaricomycetes</taxon>
        <taxon>Sistotremastrales</taxon>
        <taxon>Sistotremastraceae</taxon>
        <taxon>Sertulicium</taxon>
        <taxon>Sertulicium niveocremeum</taxon>
    </lineage>
</organism>
<evidence type="ECO:0000313" key="2">
    <source>
        <dbReference type="EMBL" id="KZS91673.1"/>
    </source>
</evidence>
<feature type="transmembrane region" description="Helical" evidence="1">
    <location>
        <begin position="53"/>
        <end position="77"/>
    </location>
</feature>
<evidence type="ECO:0000313" key="3">
    <source>
        <dbReference type="Proteomes" id="UP000076722"/>
    </source>
</evidence>
<dbReference type="EMBL" id="KV419414">
    <property type="protein sequence ID" value="KZS91673.1"/>
    <property type="molecule type" value="Genomic_DNA"/>
</dbReference>
<keyword evidence="1" id="KW-0472">Membrane</keyword>